<dbReference type="InterPro" id="IPR002716">
    <property type="entry name" value="PIN_dom"/>
</dbReference>
<dbReference type="OrthoDB" id="9800524at2"/>
<accession>A0A1N7ES12</accession>
<evidence type="ECO:0000256" key="3">
    <source>
        <dbReference type="ARBA" id="ARBA00022722"/>
    </source>
</evidence>
<keyword evidence="4" id="KW-0479">Metal-binding</keyword>
<keyword evidence="3" id="KW-0540">Nuclease</keyword>
<keyword evidence="10" id="KW-1185">Reference proteome</keyword>
<evidence type="ECO:0000256" key="5">
    <source>
        <dbReference type="ARBA" id="ARBA00022801"/>
    </source>
</evidence>
<dbReference type="GO" id="GO:0016787">
    <property type="term" value="F:hydrolase activity"/>
    <property type="evidence" value="ECO:0007669"/>
    <property type="project" value="UniProtKB-KW"/>
</dbReference>
<evidence type="ECO:0000256" key="7">
    <source>
        <dbReference type="ARBA" id="ARBA00038093"/>
    </source>
</evidence>
<dbReference type="GO" id="GO:0004518">
    <property type="term" value="F:nuclease activity"/>
    <property type="evidence" value="ECO:0007669"/>
    <property type="project" value="UniProtKB-KW"/>
</dbReference>
<organism evidence="9 10">
    <name type="scientific">Microbispora rosea</name>
    <dbReference type="NCBI Taxonomy" id="58117"/>
    <lineage>
        <taxon>Bacteria</taxon>
        <taxon>Bacillati</taxon>
        <taxon>Actinomycetota</taxon>
        <taxon>Actinomycetes</taxon>
        <taxon>Streptosporangiales</taxon>
        <taxon>Streptosporangiaceae</taxon>
        <taxon>Microbispora</taxon>
    </lineage>
</organism>
<evidence type="ECO:0000259" key="8">
    <source>
        <dbReference type="Pfam" id="PF01850"/>
    </source>
</evidence>
<evidence type="ECO:0000256" key="6">
    <source>
        <dbReference type="ARBA" id="ARBA00022842"/>
    </source>
</evidence>
<evidence type="ECO:0000313" key="10">
    <source>
        <dbReference type="Proteomes" id="UP000186096"/>
    </source>
</evidence>
<keyword evidence="6" id="KW-0460">Magnesium</keyword>
<reference evidence="10" key="1">
    <citation type="submission" date="2017-01" db="EMBL/GenBank/DDBJ databases">
        <authorList>
            <person name="Varghese N."/>
            <person name="Submissions S."/>
        </authorList>
    </citation>
    <scope>NUCLEOTIDE SEQUENCE [LARGE SCALE GENOMIC DNA]</scope>
    <source>
        <strain evidence="10">ATCC 12950</strain>
    </source>
</reference>
<dbReference type="InterPro" id="IPR029060">
    <property type="entry name" value="PIN-like_dom_sf"/>
</dbReference>
<comment type="cofactor">
    <cofactor evidence="1">
        <name>Mg(2+)</name>
        <dbReference type="ChEBI" id="CHEBI:18420"/>
    </cofactor>
</comment>
<proteinExistence type="inferred from homology"/>
<dbReference type="InterPro" id="IPR050556">
    <property type="entry name" value="Type_II_TA_system_RNase"/>
</dbReference>
<dbReference type="EMBL" id="FTNI01000019">
    <property type="protein sequence ID" value="SIR90735.1"/>
    <property type="molecule type" value="Genomic_DNA"/>
</dbReference>
<name>A0A1N7ES12_9ACTN</name>
<dbReference type="PANTHER" id="PTHR33653">
    <property type="entry name" value="RIBONUCLEASE VAPC2"/>
    <property type="match status" value="1"/>
</dbReference>
<keyword evidence="2" id="KW-1277">Toxin-antitoxin system</keyword>
<dbReference type="Pfam" id="PF01850">
    <property type="entry name" value="PIN"/>
    <property type="match status" value="1"/>
</dbReference>
<keyword evidence="5" id="KW-0378">Hydrolase</keyword>
<evidence type="ECO:0000256" key="2">
    <source>
        <dbReference type="ARBA" id="ARBA00022649"/>
    </source>
</evidence>
<sequence length="144" mass="16066">MTSSTLRVVREQATLVDSCVLLDVATDDPKWGAWSADALARTLDEGRLILNPVVYSEVSVGFASIESLDEALPPEDYEREDVPFEAAFLAGKAFLAYRKRGGEKRSPLPDFLIGAHAAVRKYRLLTRDTTRYRTYFPTVELIAP</sequence>
<dbReference type="PANTHER" id="PTHR33653:SF1">
    <property type="entry name" value="RIBONUCLEASE VAPC2"/>
    <property type="match status" value="1"/>
</dbReference>
<comment type="similarity">
    <text evidence="7">Belongs to the PINc/VapC protein family.</text>
</comment>
<dbReference type="AlphaFoldDB" id="A0A1N7ES12"/>
<protein>
    <recommendedName>
        <fullName evidence="8">PIN domain-containing protein</fullName>
    </recommendedName>
</protein>
<feature type="domain" description="PIN" evidence="8">
    <location>
        <begin position="15"/>
        <end position="135"/>
    </location>
</feature>
<dbReference type="Proteomes" id="UP000186096">
    <property type="component" value="Unassembled WGS sequence"/>
</dbReference>
<evidence type="ECO:0000256" key="4">
    <source>
        <dbReference type="ARBA" id="ARBA00022723"/>
    </source>
</evidence>
<evidence type="ECO:0000313" key="9">
    <source>
        <dbReference type="EMBL" id="SIR90735.1"/>
    </source>
</evidence>
<evidence type="ECO:0000256" key="1">
    <source>
        <dbReference type="ARBA" id="ARBA00001946"/>
    </source>
</evidence>
<gene>
    <name evidence="9" type="ORF">SAMN05421833_11958</name>
</gene>
<dbReference type="Gene3D" id="3.40.50.1010">
    <property type="entry name" value="5'-nuclease"/>
    <property type="match status" value="1"/>
</dbReference>
<dbReference type="GO" id="GO:0046872">
    <property type="term" value="F:metal ion binding"/>
    <property type="evidence" value="ECO:0007669"/>
    <property type="project" value="UniProtKB-KW"/>
</dbReference>
<dbReference type="STRING" id="58117.SAMN05421833_11958"/>
<dbReference type="RefSeq" id="WP_076438347.1">
    <property type="nucleotide sequence ID" value="NZ_FTNI01000019.1"/>
</dbReference>
<dbReference type="SUPFAM" id="SSF88723">
    <property type="entry name" value="PIN domain-like"/>
    <property type="match status" value="1"/>
</dbReference>